<reference evidence="2" key="1">
    <citation type="journal article" date="2016" name="Genome Biol. Evol.">
        <title>Comparative 'omics' of the Fusarium fujikuroi species complex highlights differences in genetic potential and metabolite synthesis.</title>
        <authorList>
            <person name="Niehaus E.-M."/>
            <person name="Muensterkoetter M."/>
            <person name="Proctor R.H."/>
            <person name="Brown D.W."/>
            <person name="Sharon A."/>
            <person name="Idan Y."/>
            <person name="Oren-Young L."/>
            <person name="Sieber C.M."/>
            <person name="Novak O."/>
            <person name="Pencik A."/>
            <person name="Tarkowska D."/>
            <person name="Hromadova K."/>
            <person name="Freeman S."/>
            <person name="Maymon M."/>
            <person name="Elazar M."/>
            <person name="Youssef S.A."/>
            <person name="El-Shabrawy E.S.M."/>
            <person name="Shalaby A.B.A."/>
            <person name="Houterman P."/>
            <person name="Brock N.L."/>
            <person name="Burkhardt I."/>
            <person name="Tsavkelova E.A."/>
            <person name="Dickschat J.S."/>
            <person name="Galuszka P."/>
            <person name="Gueldener U."/>
            <person name="Tudzynski B."/>
        </authorList>
    </citation>
    <scope>NUCLEOTIDE SEQUENCE [LARGE SCALE GENOMIC DNA]</scope>
    <source>
        <strain evidence="2">MRC7560</strain>
    </source>
</reference>
<proteinExistence type="predicted"/>
<evidence type="ECO:0000313" key="1">
    <source>
        <dbReference type="EMBL" id="CVL00284.1"/>
    </source>
</evidence>
<sequence>MLTLVPHITRGVLSPGVATSPISYAFAADASATSV</sequence>
<comment type="caution">
    <text evidence="1">The sequence shown here is derived from an EMBL/GenBank/DDBJ whole genome shotgun (WGS) entry which is preliminary data.</text>
</comment>
<gene>
    <name evidence="1" type="ORF">FMAN_09788</name>
</gene>
<accession>A0A1L7TNX3</accession>
<dbReference type="VEuPathDB" id="FungiDB:FMAN_09788"/>
<dbReference type="GeneID" id="65089046"/>
<dbReference type="AlphaFoldDB" id="A0A1L7TNX3"/>
<organism evidence="1 2">
    <name type="scientific">Fusarium mangiferae</name>
    <name type="common">Mango malformation disease fungus</name>
    <dbReference type="NCBI Taxonomy" id="192010"/>
    <lineage>
        <taxon>Eukaryota</taxon>
        <taxon>Fungi</taxon>
        <taxon>Dikarya</taxon>
        <taxon>Ascomycota</taxon>
        <taxon>Pezizomycotina</taxon>
        <taxon>Sordariomycetes</taxon>
        <taxon>Hypocreomycetidae</taxon>
        <taxon>Hypocreales</taxon>
        <taxon>Nectriaceae</taxon>
        <taxon>Fusarium</taxon>
        <taxon>Fusarium fujikuroi species complex</taxon>
    </lineage>
</organism>
<name>A0A1L7TNX3_FUSMA</name>
<protein>
    <submittedName>
        <fullName evidence="1">Uncharacterized protein</fullName>
    </submittedName>
</protein>
<dbReference type="RefSeq" id="XP_041686274.1">
    <property type="nucleotide sequence ID" value="XM_041820389.1"/>
</dbReference>
<dbReference type="Proteomes" id="UP000184255">
    <property type="component" value="Unassembled WGS sequence"/>
</dbReference>
<keyword evidence="2" id="KW-1185">Reference proteome</keyword>
<dbReference type="EMBL" id="FCQH01000011">
    <property type="protein sequence ID" value="CVL00284.1"/>
    <property type="molecule type" value="Genomic_DNA"/>
</dbReference>
<evidence type="ECO:0000313" key="2">
    <source>
        <dbReference type="Proteomes" id="UP000184255"/>
    </source>
</evidence>